<evidence type="ECO:0000313" key="2">
    <source>
        <dbReference type="Proteomes" id="UP000671845"/>
    </source>
</evidence>
<dbReference type="EMBL" id="CP053383">
    <property type="protein sequence ID" value="QTP61258.1"/>
    <property type="molecule type" value="Genomic_DNA"/>
</dbReference>
<evidence type="ECO:0000313" key="1">
    <source>
        <dbReference type="EMBL" id="QTP61258.1"/>
    </source>
</evidence>
<dbReference type="InterPro" id="IPR025638">
    <property type="entry name" value="DUF4336"/>
</dbReference>
<proteinExistence type="predicted"/>
<gene>
    <name evidence="1" type="ORF">HNO53_12205</name>
</gene>
<dbReference type="PANTHER" id="PTHR33835:SF1">
    <property type="entry name" value="METALLO-BETA-LACTAMASE DOMAIN-CONTAINING PROTEIN"/>
    <property type="match status" value="1"/>
</dbReference>
<keyword evidence="2" id="KW-1185">Reference proteome</keyword>
<dbReference type="InterPro" id="IPR036866">
    <property type="entry name" value="RibonucZ/Hydroxyglut_hydro"/>
</dbReference>
<dbReference type="SUPFAM" id="SSF56281">
    <property type="entry name" value="Metallo-hydrolase/oxidoreductase"/>
    <property type="match status" value="1"/>
</dbReference>
<name>A0ABX7WRG4_9GAMM</name>
<dbReference type="Proteomes" id="UP000671845">
    <property type="component" value="Chromosome"/>
</dbReference>
<dbReference type="Pfam" id="PF14234">
    <property type="entry name" value="DUF4336"/>
    <property type="match status" value="1"/>
</dbReference>
<organism evidence="1 2">
    <name type="scientific">Halomonas sulfidivorans</name>
    <dbReference type="NCBI Taxonomy" id="2733488"/>
    <lineage>
        <taxon>Bacteria</taxon>
        <taxon>Pseudomonadati</taxon>
        <taxon>Pseudomonadota</taxon>
        <taxon>Gammaproteobacteria</taxon>
        <taxon>Oceanospirillales</taxon>
        <taxon>Halomonadaceae</taxon>
        <taxon>Halomonas</taxon>
    </lineage>
</organism>
<reference evidence="1 2" key="1">
    <citation type="journal article" date="2021" name="Front. Microbiol.">
        <title>Aerobic Denitrification and Heterotrophic Sulfur Oxidation in the Genus Halomonas Revealed by Six Novel Species Characterizations and Genome-Based Analysis.</title>
        <authorList>
            <person name="Wang L."/>
            <person name="Shao Z."/>
        </authorList>
    </citation>
    <scope>NUCLEOTIDE SEQUENCE [LARGE SCALE GENOMIC DNA]</scope>
    <source>
        <strain evidence="1 2">MCCC 1A13718</strain>
    </source>
</reference>
<accession>A0ABX7WRG4</accession>
<sequence length="228" mass="26708">MQLAENVWIVEGPVVRWFSMPFPTRMTVVRLPGDDLFIHSPIDLTPRVAQVVESLGQPRYLVSPNTLHHLYWAQWQAAYTNTLSFAPPGLSRKRQDLAFHKELEDRPEPFWADAIDQLIFQGSRLFDEVVFFHRPSRTLIFGDLVENFDPNSLSRFHRKLARLGRVLAPHGQTPLDYRQSFRLHHRQARQCLQRMLEWEPTNVIMCHGIPVQEEAEAFLENAFGWLRK</sequence>
<dbReference type="PANTHER" id="PTHR33835">
    <property type="entry name" value="YALI0C07656P"/>
    <property type="match status" value="1"/>
</dbReference>
<protein>
    <submittedName>
        <fullName evidence="1">DUF4336 domain-containing protein</fullName>
    </submittedName>
</protein>